<dbReference type="AlphaFoldDB" id="A0A2T3FJW2"/>
<evidence type="ECO:0000313" key="11">
    <source>
        <dbReference type="Proteomes" id="UP000241201"/>
    </source>
</evidence>
<evidence type="ECO:0000313" key="10">
    <source>
        <dbReference type="EMBL" id="PST35576.1"/>
    </source>
</evidence>
<dbReference type="InterPro" id="IPR050106">
    <property type="entry name" value="HistidinolP_aminotransfase"/>
</dbReference>
<evidence type="ECO:0000256" key="8">
    <source>
        <dbReference type="HAMAP-Rule" id="MF_01023"/>
    </source>
</evidence>
<dbReference type="Gene3D" id="3.90.1150.10">
    <property type="entry name" value="Aspartate Aminotransferase, domain 1"/>
    <property type="match status" value="1"/>
</dbReference>
<gene>
    <name evidence="8" type="primary">hisC</name>
    <name evidence="10" type="ORF">C7U55_12765</name>
</gene>
<evidence type="ECO:0000256" key="4">
    <source>
        <dbReference type="ARBA" id="ARBA00022576"/>
    </source>
</evidence>
<dbReference type="RefSeq" id="WP_106988878.1">
    <property type="nucleotide sequence ID" value="NZ_PYLP01000030.1"/>
</dbReference>
<dbReference type="EMBL" id="PYLP01000030">
    <property type="protein sequence ID" value="PST35576.1"/>
    <property type="molecule type" value="Genomic_DNA"/>
</dbReference>
<dbReference type="Gene3D" id="3.40.640.10">
    <property type="entry name" value="Type I PLP-dependent aspartate aminotransferase-like (Major domain)"/>
    <property type="match status" value="1"/>
</dbReference>
<dbReference type="HAMAP" id="MF_01023">
    <property type="entry name" value="HisC_aminotrans_2"/>
    <property type="match status" value="1"/>
</dbReference>
<keyword evidence="6 8" id="KW-0663">Pyridoxal phosphate</keyword>
<dbReference type="InterPro" id="IPR001917">
    <property type="entry name" value="Aminotrans_II_pyridoxalP_BS"/>
</dbReference>
<dbReference type="Proteomes" id="UP000241201">
    <property type="component" value="Unassembled WGS sequence"/>
</dbReference>
<comment type="subunit">
    <text evidence="3 8">Homodimer.</text>
</comment>
<dbReference type="PROSITE" id="PS00599">
    <property type="entry name" value="AA_TRANSFER_CLASS_2"/>
    <property type="match status" value="1"/>
</dbReference>
<keyword evidence="11" id="KW-1185">Reference proteome</keyword>
<dbReference type="GO" id="GO:0000105">
    <property type="term" value="P:L-histidine biosynthetic process"/>
    <property type="evidence" value="ECO:0007669"/>
    <property type="project" value="UniProtKB-UniRule"/>
</dbReference>
<evidence type="ECO:0000256" key="2">
    <source>
        <dbReference type="ARBA" id="ARBA00005011"/>
    </source>
</evidence>
<keyword evidence="4 8" id="KW-0032">Aminotransferase</keyword>
<name>A0A2T3FJW2_9FIRM</name>
<feature type="domain" description="Aminotransferase class I/classII large" evidence="9">
    <location>
        <begin position="23"/>
        <end position="344"/>
    </location>
</feature>
<evidence type="ECO:0000259" key="9">
    <source>
        <dbReference type="Pfam" id="PF00155"/>
    </source>
</evidence>
<dbReference type="InterPro" id="IPR015422">
    <property type="entry name" value="PyrdxlP-dep_Trfase_small"/>
</dbReference>
<comment type="pathway">
    <text evidence="2 8">Amino-acid biosynthesis; L-histidine biosynthesis; L-histidine from 5-phospho-alpha-D-ribose 1-diphosphate: step 7/9.</text>
</comment>
<reference evidence="11" key="1">
    <citation type="submission" date="2018-03" db="EMBL/GenBank/DDBJ databases">
        <title>Lachnoclostridium SNUG30370 gen.nov., sp.nov., isolated from human faeces.</title>
        <authorList>
            <person name="Seo B."/>
            <person name="Jeon K."/>
            <person name="Ko G."/>
        </authorList>
    </citation>
    <scope>NUCLEOTIDE SEQUENCE [LARGE SCALE GENOMIC DNA]</scope>
    <source>
        <strain evidence="11">SNUG30370</strain>
    </source>
</reference>
<dbReference type="GO" id="GO:0004400">
    <property type="term" value="F:histidinol-phosphate transaminase activity"/>
    <property type="evidence" value="ECO:0007669"/>
    <property type="project" value="UniProtKB-UniRule"/>
</dbReference>
<comment type="caution">
    <text evidence="10">The sequence shown here is derived from an EMBL/GenBank/DDBJ whole genome shotgun (WGS) entry which is preliminary data.</text>
</comment>
<organism evidence="10 11">
    <name type="scientific">Faecalibacillus faecis</name>
    <dbReference type="NCBI Taxonomy" id="1982628"/>
    <lineage>
        <taxon>Bacteria</taxon>
        <taxon>Bacillati</taxon>
        <taxon>Bacillota</taxon>
        <taxon>Erysipelotrichia</taxon>
        <taxon>Erysipelotrichales</taxon>
        <taxon>Coprobacillaceae</taxon>
        <taxon>Faecalibacillus</taxon>
    </lineage>
</organism>
<keyword evidence="8" id="KW-0028">Amino-acid biosynthesis</keyword>
<dbReference type="SUPFAM" id="SSF53383">
    <property type="entry name" value="PLP-dependent transferases"/>
    <property type="match status" value="1"/>
</dbReference>
<comment type="cofactor">
    <cofactor evidence="1 8">
        <name>pyridoxal 5'-phosphate</name>
        <dbReference type="ChEBI" id="CHEBI:597326"/>
    </cofactor>
</comment>
<comment type="similarity">
    <text evidence="8">Belongs to the class-II pyridoxal-phosphate-dependent aminotransferase family. Histidinol-phosphate aminotransferase subfamily.</text>
</comment>
<dbReference type="PANTHER" id="PTHR43643:SF3">
    <property type="entry name" value="HISTIDINOL-PHOSPHATE AMINOTRANSFERASE"/>
    <property type="match status" value="1"/>
</dbReference>
<comment type="catalytic activity">
    <reaction evidence="7 8">
        <text>L-histidinol phosphate + 2-oxoglutarate = 3-(imidazol-4-yl)-2-oxopropyl phosphate + L-glutamate</text>
        <dbReference type="Rhea" id="RHEA:23744"/>
        <dbReference type="ChEBI" id="CHEBI:16810"/>
        <dbReference type="ChEBI" id="CHEBI:29985"/>
        <dbReference type="ChEBI" id="CHEBI:57766"/>
        <dbReference type="ChEBI" id="CHEBI:57980"/>
        <dbReference type="EC" id="2.6.1.9"/>
    </reaction>
</comment>
<dbReference type="EC" id="2.6.1.9" evidence="8"/>
<keyword evidence="8" id="KW-0368">Histidine biosynthesis</keyword>
<evidence type="ECO:0000256" key="7">
    <source>
        <dbReference type="ARBA" id="ARBA00047481"/>
    </source>
</evidence>
<dbReference type="InterPro" id="IPR015421">
    <property type="entry name" value="PyrdxlP-dep_Trfase_major"/>
</dbReference>
<dbReference type="NCBIfam" id="TIGR01141">
    <property type="entry name" value="hisC"/>
    <property type="match status" value="1"/>
</dbReference>
<dbReference type="GeneID" id="77471951"/>
<dbReference type="PANTHER" id="PTHR43643">
    <property type="entry name" value="HISTIDINOL-PHOSPHATE AMINOTRANSFERASE 2"/>
    <property type="match status" value="1"/>
</dbReference>
<accession>A0A2T3FJW2</accession>
<proteinExistence type="inferred from homology"/>
<feature type="modified residue" description="N6-(pyridoxal phosphate)lysine" evidence="8">
    <location>
        <position position="208"/>
    </location>
</feature>
<keyword evidence="5 8" id="KW-0808">Transferase</keyword>
<dbReference type="GO" id="GO:0030170">
    <property type="term" value="F:pyridoxal phosphate binding"/>
    <property type="evidence" value="ECO:0007669"/>
    <property type="project" value="InterPro"/>
</dbReference>
<dbReference type="Pfam" id="PF00155">
    <property type="entry name" value="Aminotran_1_2"/>
    <property type="match status" value="1"/>
</dbReference>
<dbReference type="CDD" id="cd00609">
    <property type="entry name" value="AAT_like"/>
    <property type="match status" value="1"/>
</dbReference>
<dbReference type="InterPro" id="IPR004839">
    <property type="entry name" value="Aminotransferase_I/II_large"/>
</dbReference>
<sequence>MSWQDKLRQVEPYVAGEQPKISNMIKLNTNENPYGPSNQVKEVLKEIDIEKLKLYPNSDGEELRHALADYHGLKDNQVFLGNGSDEVLALTFLTFFNGKEPVLFPNISYSFYPVYCDLYQMSYKEVLLDQDFKINVEDFKQPNSGIIFPNPNAPTGLLVSLDFIEEVLKSNPDSIVVVDEAYIDFGGQTCVPLIDKYDNLVVIQTFSKSRSFAGARLGVALGNKEAISNLYDVKNSFNSYPVDYITQQIGLASVLDSQDMKEKCQKVIKTREYTKTKLKELGFVVPDSYANFVFVKHPEIDGEKLFLALRQEGIIVRHWNKPLIDQYLRITIGTDQQMERLFEFLEKCITQQQREGE</sequence>
<dbReference type="UniPathway" id="UPA00031">
    <property type="reaction ID" value="UER00012"/>
</dbReference>
<evidence type="ECO:0000256" key="5">
    <source>
        <dbReference type="ARBA" id="ARBA00022679"/>
    </source>
</evidence>
<evidence type="ECO:0000256" key="3">
    <source>
        <dbReference type="ARBA" id="ARBA00011738"/>
    </source>
</evidence>
<dbReference type="InterPro" id="IPR015424">
    <property type="entry name" value="PyrdxlP-dep_Trfase"/>
</dbReference>
<evidence type="ECO:0000256" key="1">
    <source>
        <dbReference type="ARBA" id="ARBA00001933"/>
    </source>
</evidence>
<dbReference type="InterPro" id="IPR005861">
    <property type="entry name" value="HisP_aminotrans"/>
</dbReference>
<protein>
    <recommendedName>
        <fullName evidence="8">Histidinol-phosphate aminotransferase</fullName>
        <ecNumber evidence="8">2.6.1.9</ecNumber>
    </recommendedName>
    <alternativeName>
        <fullName evidence="8">Imidazole acetol-phosphate transaminase</fullName>
    </alternativeName>
</protein>
<evidence type="ECO:0000256" key="6">
    <source>
        <dbReference type="ARBA" id="ARBA00022898"/>
    </source>
</evidence>